<accession>E0QPB5</accession>
<dbReference type="EMBL" id="AEET01000016">
    <property type="protein sequence ID" value="EFM46682.1"/>
    <property type="molecule type" value="Genomic_DNA"/>
</dbReference>
<keyword evidence="3" id="KW-1185">Reference proteome</keyword>
<dbReference type="AlphaFoldDB" id="E0QPB5"/>
<organism evidence="2 3">
    <name type="scientific">Mobiluncus mulieris ATCC 35239</name>
    <dbReference type="NCBI Taxonomy" id="871571"/>
    <lineage>
        <taxon>Bacteria</taxon>
        <taxon>Bacillati</taxon>
        <taxon>Actinomycetota</taxon>
        <taxon>Actinomycetes</taxon>
        <taxon>Actinomycetales</taxon>
        <taxon>Actinomycetaceae</taxon>
        <taxon>Mobiluncus</taxon>
    </lineage>
</organism>
<dbReference type="HOGENOM" id="CLU_3236150_0_0_11"/>
<protein>
    <submittedName>
        <fullName evidence="2">Uncharacterized protein</fullName>
    </submittedName>
</protein>
<feature type="compositionally biased region" description="Low complexity" evidence="1">
    <location>
        <begin position="25"/>
        <end position="34"/>
    </location>
</feature>
<evidence type="ECO:0000313" key="2">
    <source>
        <dbReference type="EMBL" id="EFM46682.1"/>
    </source>
</evidence>
<comment type="caution">
    <text evidence="2">The sequence shown here is derived from an EMBL/GenBank/DDBJ whole genome shotgun (WGS) entry which is preliminary data.</text>
</comment>
<evidence type="ECO:0000256" key="1">
    <source>
        <dbReference type="SAM" id="MobiDB-lite"/>
    </source>
</evidence>
<reference evidence="2" key="1">
    <citation type="submission" date="2010-08" db="EMBL/GenBank/DDBJ databases">
        <authorList>
            <person name="Muzny D."/>
            <person name="Qin X."/>
            <person name="Deng J."/>
            <person name="Jiang H."/>
            <person name="Liu Y."/>
            <person name="Qu J."/>
            <person name="Song X.-Z."/>
            <person name="Zhang L."/>
            <person name="Thornton R."/>
            <person name="Coyle M."/>
            <person name="Francisco L."/>
            <person name="Jackson L."/>
            <person name="Javaid M."/>
            <person name="Korchina V."/>
            <person name="Kovar C."/>
            <person name="Mata R."/>
            <person name="Mathew T."/>
            <person name="Ngo R."/>
            <person name="Nguyen L."/>
            <person name="Nguyen N."/>
            <person name="Okwuonu G."/>
            <person name="Ongeri F."/>
            <person name="Pham C."/>
            <person name="Simmons D."/>
            <person name="Wilczek-Boney K."/>
            <person name="Hale W."/>
            <person name="Jakkamsetti A."/>
            <person name="Pham P."/>
            <person name="Ruth R."/>
            <person name="San Lucas F."/>
            <person name="Warren J."/>
            <person name="Zhang J."/>
            <person name="Zhao Z."/>
            <person name="Zhou C."/>
            <person name="Zhu D."/>
            <person name="Lee S."/>
            <person name="Bess C."/>
            <person name="Blankenburg K."/>
            <person name="Forbes L."/>
            <person name="Fu Q."/>
            <person name="Gubbala S."/>
            <person name="Hirani K."/>
            <person name="Jayaseelan J.C."/>
            <person name="Lara F."/>
            <person name="Munidasa M."/>
            <person name="Palculict T."/>
            <person name="Patil S."/>
            <person name="Pu L.-L."/>
            <person name="Saada N."/>
            <person name="Tang L."/>
            <person name="Weissenberger G."/>
            <person name="Zhu Y."/>
            <person name="Hemphill L."/>
            <person name="Shang Y."/>
            <person name="Youmans B."/>
            <person name="Ayvaz T."/>
            <person name="Ross M."/>
            <person name="Santibanez J."/>
            <person name="Aqrawi P."/>
            <person name="Gross S."/>
            <person name="Joshi V."/>
            <person name="Fowler G."/>
            <person name="Nazareth L."/>
            <person name="Reid J."/>
            <person name="Worley K."/>
            <person name="Petrosino J."/>
            <person name="Highlander S."/>
            <person name="Gibbs R."/>
        </authorList>
    </citation>
    <scope>NUCLEOTIDE SEQUENCE [LARGE SCALE GENOMIC DNA]</scope>
    <source>
        <strain evidence="2">ATCC 35239</strain>
    </source>
</reference>
<name>E0QPB5_9ACTO</name>
<proteinExistence type="predicted"/>
<sequence>MVKAPGATGALRKGYPDDHPHPDTDFLTSFDSSSNPDKGEAVE</sequence>
<evidence type="ECO:0000313" key="3">
    <source>
        <dbReference type="Proteomes" id="UP000003045"/>
    </source>
</evidence>
<gene>
    <name evidence="2" type="ORF">HMPREF0580_0730</name>
</gene>
<feature type="region of interest" description="Disordered" evidence="1">
    <location>
        <begin position="1"/>
        <end position="43"/>
    </location>
</feature>
<feature type="compositionally biased region" description="Basic and acidic residues" evidence="1">
    <location>
        <begin position="14"/>
        <end position="24"/>
    </location>
</feature>
<dbReference type="Proteomes" id="UP000003045">
    <property type="component" value="Unassembled WGS sequence"/>
</dbReference>